<keyword evidence="4 11" id="KW-0223">Dioxygenase</keyword>
<dbReference type="AlphaFoldDB" id="A0A5B8U4Z4"/>
<dbReference type="PANTHER" id="PTHR11056:SF0">
    <property type="entry name" value="HOMOGENTISATE 1,2-DIOXYGENASE"/>
    <property type="match status" value="1"/>
</dbReference>
<comment type="cofactor">
    <cofactor evidence="1 8">
        <name>Fe cation</name>
        <dbReference type="ChEBI" id="CHEBI:24875"/>
    </cofactor>
</comment>
<evidence type="ECO:0000313" key="12">
    <source>
        <dbReference type="Proteomes" id="UP000321805"/>
    </source>
</evidence>
<dbReference type="CDD" id="cd02208">
    <property type="entry name" value="cupin_RmlC-like"/>
    <property type="match status" value="1"/>
</dbReference>
<sequence length="398" mass="44847">MRYLSLGRIPRKRHVQFRGDGNGAGPAGHLLTEEVLGYEGFSGNETILYHLHSPCRLAEVGGFAPIRREEWVPDAHVHRLADANAAPSGGDPVSGRQLLMYNADLEVSIAKPTEAQAGFHRNGEGDEVVYVHRGGGKLRTVFGPVTFRERDYVVIPRGTTYRFEPDPGLEQFWVCFHTPGEIETPDRYRNRYGQLLEHAPYSQRDFHGPIELETHDEAGEFHLTVRVRDGVQAYVLDRHPFDVVGWDGYVFPYTFNADDFEPRAGRLHLPPPAHQTFQGPNFVICTFAPRMLDWDPQAVPLPYHHSNIQSEEVMFYADGDYAARKGVEVGCITLHPSGLPHGPQPGAVEKALGATRTDELAIMWDTFRPLRLAALWRDHDKPEYAYSWNPDRAPAARP</sequence>
<dbReference type="RefSeq" id="WP_146919115.1">
    <property type="nucleotide sequence ID" value="NZ_CP042430.1"/>
</dbReference>
<dbReference type="Proteomes" id="UP000321805">
    <property type="component" value="Chromosome"/>
</dbReference>
<dbReference type="InterPro" id="IPR014710">
    <property type="entry name" value="RmlC-like_jellyroll"/>
</dbReference>
<evidence type="ECO:0000256" key="2">
    <source>
        <dbReference type="ARBA" id="ARBA00007757"/>
    </source>
</evidence>
<evidence type="ECO:0000256" key="4">
    <source>
        <dbReference type="ARBA" id="ARBA00022964"/>
    </source>
</evidence>
<accession>A0A5B8U4Z4</accession>
<feature type="binding site" evidence="8">
    <location>
        <position position="341"/>
    </location>
    <ligand>
        <name>homogentisate</name>
        <dbReference type="ChEBI" id="CHEBI:16169"/>
    </ligand>
</feature>
<protein>
    <submittedName>
        <fullName evidence="11">Homogentisate 1,2-dioxygenase</fullName>
    </submittedName>
</protein>
<gene>
    <name evidence="11" type="ORF">FSW04_10805</name>
</gene>
<evidence type="ECO:0000256" key="8">
    <source>
        <dbReference type="PIRSR" id="PIRSR605708-2"/>
    </source>
</evidence>
<organism evidence="11 12">
    <name type="scientific">Baekduia soli</name>
    <dbReference type="NCBI Taxonomy" id="496014"/>
    <lineage>
        <taxon>Bacteria</taxon>
        <taxon>Bacillati</taxon>
        <taxon>Actinomycetota</taxon>
        <taxon>Thermoleophilia</taxon>
        <taxon>Solirubrobacterales</taxon>
        <taxon>Baekduiaceae</taxon>
        <taxon>Baekduia</taxon>
    </lineage>
</organism>
<feature type="domain" description="Homogentisate 1,2-dioxygenase C-terminal" evidence="9">
    <location>
        <begin position="281"/>
        <end position="388"/>
    </location>
</feature>
<feature type="active site" description="Proton acceptor" evidence="7">
    <location>
        <position position="268"/>
    </location>
</feature>
<dbReference type="OrthoDB" id="9811253at2"/>
<dbReference type="GO" id="GO:0006559">
    <property type="term" value="P:L-phenylalanine catabolic process"/>
    <property type="evidence" value="ECO:0007669"/>
    <property type="project" value="InterPro"/>
</dbReference>
<evidence type="ECO:0000313" key="11">
    <source>
        <dbReference type="EMBL" id="QEC48011.1"/>
    </source>
</evidence>
<dbReference type="InterPro" id="IPR005708">
    <property type="entry name" value="Homogentis_dOase"/>
</dbReference>
<evidence type="ECO:0000256" key="7">
    <source>
        <dbReference type="PIRSR" id="PIRSR605708-1"/>
    </source>
</evidence>
<keyword evidence="6 8" id="KW-0408">Iron</keyword>
<proteinExistence type="inferred from homology"/>
<dbReference type="InterPro" id="IPR011051">
    <property type="entry name" value="RmlC_Cupin_sf"/>
</dbReference>
<evidence type="ECO:0000256" key="5">
    <source>
        <dbReference type="ARBA" id="ARBA00023002"/>
    </source>
</evidence>
<keyword evidence="12" id="KW-1185">Reference proteome</keyword>
<keyword evidence="3 8" id="KW-0479">Metal-binding</keyword>
<dbReference type="Pfam" id="PF04209">
    <property type="entry name" value="HgmA_C"/>
    <property type="match status" value="1"/>
</dbReference>
<evidence type="ECO:0000259" key="10">
    <source>
        <dbReference type="Pfam" id="PF20510"/>
    </source>
</evidence>
<evidence type="ECO:0000259" key="9">
    <source>
        <dbReference type="Pfam" id="PF04209"/>
    </source>
</evidence>
<comment type="similarity">
    <text evidence="2">Belongs to the homogentisate dioxygenase family.</text>
</comment>
<dbReference type="GO" id="GO:0004411">
    <property type="term" value="F:homogentisate 1,2-dioxygenase activity"/>
    <property type="evidence" value="ECO:0007669"/>
    <property type="project" value="InterPro"/>
</dbReference>
<evidence type="ECO:0000256" key="3">
    <source>
        <dbReference type="ARBA" id="ARBA00022723"/>
    </source>
</evidence>
<evidence type="ECO:0000256" key="6">
    <source>
        <dbReference type="ARBA" id="ARBA00023004"/>
    </source>
</evidence>
<dbReference type="GO" id="GO:0006570">
    <property type="term" value="P:tyrosine metabolic process"/>
    <property type="evidence" value="ECO:0007669"/>
    <property type="project" value="InterPro"/>
</dbReference>
<dbReference type="GO" id="GO:0005737">
    <property type="term" value="C:cytoplasm"/>
    <property type="evidence" value="ECO:0007669"/>
    <property type="project" value="TreeGrafter"/>
</dbReference>
<keyword evidence="5" id="KW-0560">Oxidoreductase</keyword>
<feature type="binding site" evidence="8">
    <location>
        <position position="341"/>
    </location>
    <ligand>
        <name>Fe cation</name>
        <dbReference type="ChEBI" id="CHEBI:24875"/>
    </ligand>
</feature>
<dbReference type="GO" id="GO:0046872">
    <property type="term" value="F:metal ion binding"/>
    <property type="evidence" value="ECO:0007669"/>
    <property type="project" value="UniProtKB-KW"/>
</dbReference>
<feature type="binding site" evidence="8">
    <location>
        <position position="311"/>
    </location>
    <ligand>
        <name>Fe cation</name>
        <dbReference type="ChEBI" id="CHEBI:24875"/>
    </ligand>
</feature>
<feature type="binding site" evidence="8">
    <location>
        <position position="305"/>
    </location>
    <ligand>
        <name>Fe cation</name>
        <dbReference type="ChEBI" id="CHEBI:24875"/>
    </ligand>
</feature>
<reference evidence="11 12" key="1">
    <citation type="journal article" date="2018" name="J. Microbiol.">
        <title>Baekduia soli gen. nov., sp. nov., a novel bacterium isolated from the soil of Baekdu Mountain and proposal of a novel family name, Baekduiaceae fam. nov.</title>
        <authorList>
            <person name="An D.S."/>
            <person name="Siddiqi M.Z."/>
            <person name="Kim K.H."/>
            <person name="Yu H.S."/>
            <person name="Im W.T."/>
        </authorList>
    </citation>
    <scope>NUCLEOTIDE SEQUENCE [LARGE SCALE GENOMIC DNA]</scope>
    <source>
        <strain evidence="11 12">BR7-21</strain>
    </source>
</reference>
<evidence type="ECO:0000256" key="1">
    <source>
        <dbReference type="ARBA" id="ARBA00001962"/>
    </source>
</evidence>
<dbReference type="Pfam" id="PF20510">
    <property type="entry name" value="HgmA_N"/>
    <property type="match status" value="1"/>
</dbReference>
<name>A0A5B8U4Z4_9ACTN</name>
<dbReference type="InterPro" id="IPR046452">
    <property type="entry name" value="HgmA_N"/>
</dbReference>
<dbReference type="SUPFAM" id="SSF51182">
    <property type="entry name" value="RmlC-like cupins"/>
    <property type="match status" value="1"/>
</dbReference>
<dbReference type="KEGG" id="bsol:FSW04_10805"/>
<dbReference type="PANTHER" id="PTHR11056">
    <property type="entry name" value="HOMOGENTISATE 1,2-DIOXYGENASE"/>
    <property type="match status" value="1"/>
</dbReference>
<dbReference type="InterPro" id="IPR046451">
    <property type="entry name" value="HgmA_C"/>
</dbReference>
<dbReference type="EMBL" id="CP042430">
    <property type="protein sequence ID" value="QEC48011.1"/>
    <property type="molecule type" value="Genomic_DNA"/>
</dbReference>
<feature type="domain" description="Homogentisate 1,2-dioxygenase N-terminal" evidence="10">
    <location>
        <begin position="121"/>
        <end position="256"/>
    </location>
</feature>
<dbReference type="Gene3D" id="2.60.120.10">
    <property type="entry name" value="Jelly Rolls"/>
    <property type="match status" value="2"/>
</dbReference>